<protein>
    <submittedName>
        <fullName evidence="1">Uncharacterized protein</fullName>
    </submittedName>
</protein>
<sequence>MGERKGGMNDKQKGPEQIIMGAITACFKADQFFSKTKEEETGSNLWRLDPCSWLWGLTPLEQRKEVEIAPYPCRSTSSDSSGGAGVAAGHHPQRVCTEPETIQQSPTWLRLICTLSVLLTEILLG</sequence>
<gene>
    <name evidence="1" type="ORF">GW7_13755</name>
</gene>
<dbReference type="AlphaFoldDB" id="G5AMR3"/>
<dbReference type="InParanoid" id="G5AMR3"/>
<organism evidence="1 2">
    <name type="scientific">Heterocephalus glaber</name>
    <name type="common">Naked mole rat</name>
    <dbReference type="NCBI Taxonomy" id="10181"/>
    <lineage>
        <taxon>Eukaryota</taxon>
        <taxon>Metazoa</taxon>
        <taxon>Chordata</taxon>
        <taxon>Craniata</taxon>
        <taxon>Vertebrata</taxon>
        <taxon>Euteleostomi</taxon>
        <taxon>Mammalia</taxon>
        <taxon>Eutheria</taxon>
        <taxon>Euarchontoglires</taxon>
        <taxon>Glires</taxon>
        <taxon>Rodentia</taxon>
        <taxon>Hystricomorpha</taxon>
        <taxon>Bathyergidae</taxon>
        <taxon>Heterocephalus</taxon>
    </lineage>
</organism>
<evidence type="ECO:0000313" key="1">
    <source>
        <dbReference type="EMBL" id="EHA98323.1"/>
    </source>
</evidence>
<reference evidence="1 2" key="1">
    <citation type="journal article" date="2011" name="Nature">
        <title>Genome sequencing reveals insights into physiology and longevity of the naked mole rat.</title>
        <authorList>
            <person name="Kim E.B."/>
            <person name="Fang X."/>
            <person name="Fushan A.A."/>
            <person name="Huang Z."/>
            <person name="Lobanov A.V."/>
            <person name="Han L."/>
            <person name="Marino S.M."/>
            <person name="Sun X."/>
            <person name="Turanov A.A."/>
            <person name="Yang P."/>
            <person name="Yim S.H."/>
            <person name="Zhao X."/>
            <person name="Kasaikina M.V."/>
            <person name="Stoletzki N."/>
            <person name="Peng C."/>
            <person name="Polak P."/>
            <person name="Xiong Z."/>
            <person name="Kiezun A."/>
            <person name="Zhu Y."/>
            <person name="Chen Y."/>
            <person name="Kryukov G.V."/>
            <person name="Zhang Q."/>
            <person name="Peshkin L."/>
            <person name="Yang L."/>
            <person name="Bronson R.T."/>
            <person name="Buffenstein R."/>
            <person name="Wang B."/>
            <person name="Han C."/>
            <person name="Li Q."/>
            <person name="Chen L."/>
            <person name="Zhao W."/>
            <person name="Sunyaev S.R."/>
            <person name="Park T.J."/>
            <person name="Zhang G."/>
            <person name="Wang J."/>
            <person name="Gladyshev V.N."/>
        </authorList>
    </citation>
    <scope>NUCLEOTIDE SEQUENCE [LARGE SCALE GENOMIC DNA]</scope>
</reference>
<proteinExistence type="predicted"/>
<accession>G5AMR3</accession>
<dbReference type="Proteomes" id="UP000006813">
    <property type="component" value="Unassembled WGS sequence"/>
</dbReference>
<dbReference type="EMBL" id="JH166038">
    <property type="protein sequence ID" value="EHA98323.1"/>
    <property type="molecule type" value="Genomic_DNA"/>
</dbReference>
<name>G5AMR3_HETGA</name>
<evidence type="ECO:0000313" key="2">
    <source>
        <dbReference type="Proteomes" id="UP000006813"/>
    </source>
</evidence>